<dbReference type="EMBL" id="CP012670">
    <property type="protein sequence ID" value="AUX23322.1"/>
    <property type="molecule type" value="Genomic_DNA"/>
</dbReference>
<dbReference type="Proteomes" id="UP000295781">
    <property type="component" value="Chromosome"/>
</dbReference>
<accession>A0A4V0NDN8</accession>
<gene>
    <name evidence="1" type="ORF">SOCEGT47_038450</name>
</gene>
<evidence type="ECO:0000313" key="1">
    <source>
        <dbReference type="EMBL" id="AUX23322.1"/>
    </source>
</evidence>
<evidence type="ECO:0000313" key="2">
    <source>
        <dbReference type="Proteomes" id="UP000295781"/>
    </source>
</evidence>
<name>A0A4V0NDN8_SORCE</name>
<protein>
    <submittedName>
        <fullName evidence="1">Uncharacterized protein</fullName>
    </submittedName>
</protein>
<dbReference type="AlphaFoldDB" id="A0A4V0NDN8"/>
<sequence length="50" mass="5574">MYSEIMAQMEPLSGFFMHSRLAALLNVSIHDALNSLPGSARFETYPATTR</sequence>
<proteinExistence type="predicted"/>
<organism evidence="1 2">
    <name type="scientific">Sorangium cellulosum</name>
    <name type="common">Polyangium cellulosum</name>
    <dbReference type="NCBI Taxonomy" id="56"/>
    <lineage>
        <taxon>Bacteria</taxon>
        <taxon>Pseudomonadati</taxon>
        <taxon>Myxococcota</taxon>
        <taxon>Polyangia</taxon>
        <taxon>Polyangiales</taxon>
        <taxon>Polyangiaceae</taxon>
        <taxon>Sorangium</taxon>
    </lineage>
</organism>
<reference evidence="1 2" key="1">
    <citation type="submission" date="2015-09" db="EMBL/GenBank/DDBJ databases">
        <title>Sorangium comparison.</title>
        <authorList>
            <person name="Zaburannyi N."/>
            <person name="Bunk B."/>
            <person name="Overmann J."/>
            <person name="Mueller R."/>
        </authorList>
    </citation>
    <scope>NUCLEOTIDE SEQUENCE [LARGE SCALE GENOMIC DNA]</scope>
    <source>
        <strain evidence="1 2">So ceGT47</strain>
    </source>
</reference>